<accession>J1JEH4</accession>
<dbReference type="Proteomes" id="UP000002646">
    <property type="component" value="Unassembled WGS sequence"/>
</dbReference>
<organism evidence="2 3">
    <name type="scientific">Cardidatus Bartonella washoeensis 085-0475</name>
    <dbReference type="NCBI Taxonomy" id="1094564"/>
    <lineage>
        <taxon>Bacteria</taxon>
        <taxon>Pseudomonadati</taxon>
        <taxon>Pseudomonadota</taxon>
        <taxon>Alphaproteobacteria</taxon>
        <taxon>Hyphomicrobiales</taxon>
        <taxon>Bartonellaceae</taxon>
        <taxon>Bartonella</taxon>
    </lineage>
</organism>
<comment type="caution">
    <text evidence="2">The sequence shown here is derived from an EMBL/GenBank/DDBJ whole genome shotgun (WGS) entry which is preliminary data.</text>
</comment>
<evidence type="ECO:0000313" key="3">
    <source>
        <dbReference type="Proteomes" id="UP000002646"/>
    </source>
</evidence>
<keyword evidence="1" id="KW-0472">Membrane</keyword>
<name>J1JEH4_9HYPH</name>
<sequence length="66" mass="7597">MNLGELVLYLFISINAVFFIAMMVFILLVAPIYIVYTSAQPVIKKKKILKELDAEIESLKHKINEK</sequence>
<proteinExistence type="predicted"/>
<dbReference type="STRING" id="1094564.MCW_01678"/>
<gene>
    <name evidence="2" type="ORF">MCW_01678</name>
</gene>
<keyword evidence="1" id="KW-0812">Transmembrane</keyword>
<reference evidence="2 3" key="1">
    <citation type="submission" date="2012-03" db="EMBL/GenBank/DDBJ databases">
        <title>The Genome Sequence of Bartonella washoensis 085-0475.</title>
        <authorList>
            <consortium name="The Broad Institute Genome Sequencing Platform"/>
            <consortium name="The Broad Institute Genome Sequencing Center for Infectious Disease"/>
            <person name="Feldgarden M."/>
            <person name="Kirby J."/>
            <person name="Kosoy M."/>
            <person name="Birtles R."/>
            <person name="Probert W.S."/>
            <person name="Chiaraviglio L."/>
            <person name="Young S.K."/>
            <person name="Zeng Q."/>
            <person name="Gargeya S."/>
            <person name="Fitzgerald M."/>
            <person name="Haas B."/>
            <person name="Abouelleil A."/>
            <person name="Alvarado L."/>
            <person name="Arachchi H.M."/>
            <person name="Berlin A."/>
            <person name="Chapman S.B."/>
            <person name="Gearin G."/>
            <person name="Goldberg J."/>
            <person name="Griggs A."/>
            <person name="Gujja S."/>
            <person name="Hansen M."/>
            <person name="Heiman D."/>
            <person name="Howarth C."/>
            <person name="Larimer J."/>
            <person name="Lui A."/>
            <person name="MacDonald P.J.P."/>
            <person name="McCowen C."/>
            <person name="Montmayeur A."/>
            <person name="Murphy C."/>
            <person name="Neiman D."/>
            <person name="Pearson M."/>
            <person name="Priest M."/>
            <person name="Roberts A."/>
            <person name="Saif S."/>
            <person name="Shea T."/>
            <person name="Sisk P."/>
            <person name="Stolte C."/>
            <person name="Sykes S."/>
            <person name="Wortman J."/>
            <person name="Nusbaum C."/>
            <person name="Birren B."/>
        </authorList>
    </citation>
    <scope>NUCLEOTIDE SEQUENCE [LARGE SCALE GENOMIC DNA]</scope>
    <source>
        <strain evidence="2 3">085-0475</strain>
    </source>
</reference>
<dbReference type="AlphaFoldDB" id="J1JEH4"/>
<feature type="transmembrane region" description="Helical" evidence="1">
    <location>
        <begin position="6"/>
        <end position="36"/>
    </location>
</feature>
<dbReference type="HOGENOM" id="CLU_2822413_0_0_5"/>
<dbReference type="PATRIC" id="fig|1094564.3.peg.1936"/>
<evidence type="ECO:0000313" key="2">
    <source>
        <dbReference type="EMBL" id="EJF82465.1"/>
    </source>
</evidence>
<evidence type="ECO:0000256" key="1">
    <source>
        <dbReference type="SAM" id="Phobius"/>
    </source>
</evidence>
<keyword evidence="1" id="KW-1133">Transmembrane helix</keyword>
<protein>
    <submittedName>
        <fullName evidence="2">Uncharacterized protein</fullName>
    </submittedName>
</protein>
<dbReference type="EMBL" id="AILX01000045">
    <property type="protein sequence ID" value="EJF82465.1"/>
    <property type="molecule type" value="Genomic_DNA"/>
</dbReference>